<dbReference type="OrthoDB" id="981124at2"/>
<dbReference type="InterPro" id="IPR051675">
    <property type="entry name" value="Endo/Exo/Phosphatase_dom_1"/>
</dbReference>
<keyword evidence="2" id="KW-0238">DNA-binding</keyword>
<dbReference type="RefSeq" id="WP_132776348.1">
    <property type="nucleotide sequence ID" value="NZ_SMBZ01000003.1"/>
</dbReference>
<dbReference type="GO" id="GO:0003677">
    <property type="term" value="F:DNA binding"/>
    <property type="evidence" value="ECO:0007669"/>
    <property type="project" value="UniProtKB-KW"/>
</dbReference>
<sequence>MKKFFKYFHFNTAERYGLIVLTLGIFSINILIFIYRKFIPKNTIKFELTKLDDGAVLTEAAINEVFEESQRRPSTNPTASIHYFKFDPNTISPEEWTQLGLSAKQIKVITNYVAKGGKFFNKEDLRKIYSISERDYARLEPYITISTPQKTATVYQPTERPTKYSESNSRKVIVKVNEADTPAFKSLRGIGSVLASRNVKFRDGLGSFHDLKQLKEVYGISEETFQQIAEQLELAGHPIKKLEINTLDINALSKHPYINKKQAQLFVNFRNEHGPYTDMRNLSQNKGLDPEFLRKIEPYLEFLKKC</sequence>
<feature type="transmembrane region" description="Helical" evidence="1">
    <location>
        <begin position="16"/>
        <end position="35"/>
    </location>
</feature>
<dbReference type="EMBL" id="SMBZ01000003">
    <property type="protein sequence ID" value="TCV19928.1"/>
    <property type="molecule type" value="Genomic_DNA"/>
</dbReference>
<organism evidence="2 3">
    <name type="scientific">Sphingobacterium alimentarium</name>
    <dbReference type="NCBI Taxonomy" id="797292"/>
    <lineage>
        <taxon>Bacteria</taxon>
        <taxon>Pseudomonadati</taxon>
        <taxon>Bacteroidota</taxon>
        <taxon>Sphingobacteriia</taxon>
        <taxon>Sphingobacteriales</taxon>
        <taxon>Sphingobacteriaceae</taxon>
        <taxon>Sphingobacterium</taxon>
    </lineage>
</organism>
<keyword evidence="3" id="KW-1185">Reference proteome</keyword>
<evidence type="ECO:0000313" key="2">
    <source>
        <dbReference type="EMBL" id="TCV19928.1"/>
    </source>
</evidence>
<dbReference type="GO" id="GO:0015628">
    <property type="term" value="P:protein secretion by the type II secretion system"/>
    <property type="evidence" value="ECO:0007669"/>
    <property type="project" value="TreeGrafter"/>
</dbReference>
<name>A0A4R3VZS9_9SPHI</name>
<keyword evidence="1" id="KW-0472">Membrane</keyword>
<evidence type="ECO:0000313" key="3">
    <source>
        <dbReference type="Proteomes" id="UP000295197"/>
    </source>
</evidence>
<gene>
    <name evidence="2" type="ORF">EDC17_100327</name>
</gene>
<keyword evidence="1" id="KW-0812">Transmembrane</keyword>
<dbReference type="SUPFAM" id="SSF47781">
    <property type="entry name" value="RuvA domain 2-like"/>
    <property type="match status" value="3"/>
</dbReference>
<accession>A0A4R3VZS9</accession>
<comment type="caution">
    <text evidence="2">The sequence shown here is derived from an EMBL/GenBank/DDBJ whole genome shotgun (WGS) entry which is preliminary data.</text>
</comment>
<evidence type="ECO:0000256" key="1">
    <source>
        <dbReference type="SAM" id="Phobius"/>
    </source>
</evidence>
<protein>
    <submittedName>
        <fullName evidence="2">DNA uptake protein ComE-like DNA-binding protein</fullName>
    </submittedName>
</protein>
<dbReference type="GO" id="GO:0015627">
    <property type="term" value="C:type II protein secretion system complex"/>
    <property type="evidence" value="ECO:0007669"/>
    <property type="project" value="TreeGrafter"/>
</dbReference>
<dbReference type="PANTHER" id="PTHR21180:SF32">
    <property type="entry name" value="ENDONUCLEASE_EXONUCLEASE_PHOSPHATASE FAMILY DOMAIN-CONTAINING PROTEIN 1"/>
    <property type="match status" value="1"/>
</dbReference>
<dbReference type="Gene3D" id="1.10.150.280">
    <property type="entry name" value="AF1531-like domain"/>
    <property type="match status" value="2"/>
</dbReference>
<proteinExistence type="predicted"/>
<dbReference type="PANTHER" id="PTHR21180">
    <property type="entry name" value="ENDONUCLEASE/EXONUCLEASE/PHOSPHATASE FAMILY DOMAIN-CONTAINING PROTEIN 1"/>
    <property type="match status" value="1"/>
</dbReference>
<dbReference type="AlphaFoldDB" id="A0A4R3VZS9"/>
<dbReference type="Pfam" id="PF12836">
    <property type="entry name" value="HHH_3"/>
    <property type="match status" value="2"/>
</dbReference>
<reference evidence="2 3" key="1">
    <citation type="submission" date="2019-03" db="EMBL/GenBank/DDBJ databases">
        <title>Genomic Encyclopedia of Type Strains, Phase IV (KMG-IV): sequencing the most valuable type-strain genomes for metagenomic binning, comparative biology and taxonomic classification.</title>
        <authorList>
            <person name="Goeker M."/>
        </authorList>
    </citation>
    <scope>NUCLEOTIDE SEQUENCE [LARGE SCALE GENOMIC DNA]</scope>
    <source>
        <strain evidence="2 3">DSM 22362</strain>
    </source>
</reference>
<keyword evidence="1" id="KW-1133">Transmembrane helix</keyword>
<dbReference type="InterPro" id="IPR010994">
    <property type="entry name" value="RuvA_2-like"/>
</dbReference>
<dbReference type="Proteomes" id="UP000295197">
    <property type="component" value="Unassembled WGS sequence"/>
</dbReference>